<evidence type="ECO:0000313" key="15">
    <source>
        <dbReference type="WBParaSite" id="ACRNAN_scaffold3967.g29299.t1"/>
    </source>
</evidence>
<dbReference type="AlphaFoldDB" id="A0A914DU90"/>
<dbReference type="GO" id="GO:0005886">
    <property type="term" value="C:plasma membrane"/>
    <property type="evidence" value="ECO:0007669"/>
    <property type="project" value="UniProtKB-SubCell"/>
</dbReference>
<keyword evidence="4 13" id="KW-0645">Protease</keyword>
<protein>
    <recommendedName>
        <fullName evidence="13">Metalloprotease TIKI homolog</fullName>
        <ecNumber evidence="13">3.4.-.-</ecNumber>
    </recommendedName>
</protein>
<keyword evidence="13" id="KW-0879">Wnt signaling pathway</keyword>
<evidence type="ECO:0000256" key="12">
    <source>
        <dbReference type="ARBA" id="ARBA00023180"/>
    </source>
</evidence>
<comment type="cofactor">
    <cofactor evidence="13">
        <name>Mn(2+)</name>
        <dbReference type="ChEBI" id="CHEBI:29035"/>
    </cofactor>
    <cofactor evidence="13">
        <name>Co(2+)</name>
        <dbReference type="ChEBI" id="CHEBI:48828"/>
    </cofactor>
    <text evidence="13">Divalent metal cations. Mn(2+) or Co(2+).</text>
</comment>
<dbReference type="WBParaSite" id="ACRNAN_scaffold3967.g29299.t1">
    <property type="protein sequence ID" value="ACRNAN_scaffold3967.g29299.t1"/>
    <property type="gene ID" value="ACRNAN_scaffold3967.g29299"/>
</dbReference>
<evidence type="ECO:0000256" key="13">
    <source>
        <dbReference type="RuleBase" id="RU369069"/>
    </source>
</evidence>
<dbReference type="GO" id="GO:0046872">
    <property type="term" value="F:metal ion binding"/>
    <property type="evidence" value="ECO:0007669"/>
    <property type="project" value="UniProtKB-UniRule"/>
</dbReference>
<keyword evidence="12" id="KW-0325">Glycoprotein</keyword>
<accession>A0A914DU90</accession>
<evidence type="ECO:0000256" key="2">
    <source>
        <dbReference type="ARBA" id="ARBA00004479"/>
    </source>
</evidence>
<dbReference type="InterPro" id="IPR002816">
    <property type="entry name" value="TraB/PrgY/GumN_fam"/>
</dbReference>
<evidence type="ECO:0000256" key="9">
    <source>
        <dbReference type="ARBA" id="ARBA00022989"/>
    </source>
</evidence>
<keyword evidence="13" id="KW-1003">Cell membrane</keyword>
<keyword evidence="7 13" id="KW-0732">Signal</keyword>
<dbReference type="InterPro" id="IPR040230">
    <property type="entry name" value="TIKI1/2-like"/>
</dbReference>
<dbReference type="EC" id="3.4.-.-" evidence="13"/>
<dbReference type="GO" id="GO:0016055">
    <property type="term" value="P:Wnt signaling pathway"/>
    <property type="evidence" value="ECO:0007669"/>
    <property type="project" value="UniProtKB-KW"/>
</dbReference>
<keyword evidence="6 13" id="KW-0479">Metal-binding</keyword>
<reference evidence="15" key="1">
    <citation type="submission" date="2022-11" db="UniProtKB">
        <authorList>
            <consortium name="WormBaseParasite"/>
        </authorList>
    </citation>
    <scope>IDENTIFICATION</scope>
</reference>
<dbReference type="GO" id="GO:0030178">
    <property type="term" value="P:negative regulation of Wnt signaling pathway"/>
    <property type="evidence" value="ECO:0007669"/>
    <property type="project" value="UniProtKB-UniRule"/>
</dbReference>
<dbReference type="PANTHER" id="PTHR31120">
    <property type="entry name" value="METALLOPROTEASE TIKI"/>
    <property type="match status" value="1"/>
</dbReference>
<evidence type="ECO:0000256" key="5">
    <source>
        <dbReference type="ARBA" id="ARBA00022692"/>
    </source>
</evidence>
<dbReference type="PANTHER" id="PTHR31120:SF6">
    <property type="entry name" value="METALLOPROTEASE TIKI HOMOLOG"/>
    <property type="match status" value="1"/>
</dbReference>
<feature type="transmembrane region" description="Helical" evidence="13">
    <location>
        <begin position="20"/>
        <end position="38"/>
    </location>
</feature>
<evidence type="ECO:0000256" key="1">
    <source>
        <dbReference type="ARBA" id="ARBA00001941"/>
    </source>
</evidence>
<dbReference type="CDD" id="cd14789">
    <property type="entry name" value="Tiki"/>
    <property type="match status" value="1"/>
</dbReference>
<keyword evidence="9 13" id="KW-1133">Transmembrane helix</keyword>
<keyword evidence="8 13" id="KW-0378">Hydrolase</keyword>
<organism evidence="14 15">
    <name type="scientific">Acrobeloides nanus</name>
    <dbReference type="NCBI Taxonomy" id="290746"/>
    <lineage>
        <taxon>Eukaryota</taxon>
        <taxon>Metazoa</taxon>
        <taxon>Ecdysozoa</taxon>
        <taxon>Nematoda</taxon>
        <taxon>Chromadorea</taxon>
        <taxon>Rhabditida</taxon>
        <taxon>Tylenchina</taxon>
        <taxon>Cephalobomorpha</taxon>
        <taxon>Cephaloboidea</taxon>
        <taxon>Cephalobidae</taxon>
        <taxon>Acrobeloides</taxon>
    </lineage>
</organism>
<name>A0A914DU90_9BILA</name>
<evidence type="ECO:0000256" key="8">
    <source>
        <dbReference type="ARBA" id="ARBA00022801"/>
    </source>
</evidence>
<keyword evidence="10 13" id="KW-0482">Metalloprotease</keyword>
<evidence type="ECO:0000256" key="4">
    <source>
        <dbReference type="ARBA" id="ARBA00022670"/>
    </source>
</evidence>
<evidence type="ECO:0000256" key="3">
    <source>
        <dbReference type="ARBA" id="ARBA00008261"/>
    </source>
</evidence>
<comment type="cofactor">
    <cofactor evidence="1">
        <name>Co(2+)</name>
        <dbReference type="ChEBI" id="CHEBI:48828"/>
    </cofactor>
</comment>
<comment type="function">
    <text evidence="13">Metalloprotease that acts as a negative regulator of the Wnt signaling pathway.</text>
</comment>
<keyword evidence="11 13" id="KW-0472">Membrane</keyword>
<keyword evidence="14" id="KW-1185">Reference proteome</keyword>
<evidence type="ECO:0000256" key="6">
    <source>
        <dbReference type="ARBA" id="ARBA00022723"/>
    </source>
</evidence>
<evidence type="ECO:0000256" key="11">
    <source>
        <dbReference type="ARBA" id="ARBA00023136"/>
    </source>
</evidence>
<sequence length="375" mass="43634">MVRPRDTASVSKKKPDRNQLWACLIANIFFIFLFVITYNQIQEIKVDHCAGITGPKSTFLWTINAPHLTSTSYLFGTIHVPNLWNNISYQAKNAFFNSDVLALEIDRQDSEYIKKMVTCLKFPNGTAIELFPSKTDVQQRIKRMAAFFQMNVGEFNNPDGFNNLTNLTNEDPILDEVLNSMAKVEGKPVISVETADEIKSESILLTEKLKNTIEVQKNQYPYSRLSKKWHSKRSINDHMSQEEDEEVLLLVKTYACNIFNKKSFIVVEDMIRQINTQIIKIQTWRTRNGYESRFTNQIVKIYRAKIKLYEKLIEVMLTKRNVIMGKRIDEMLRKNPNTKYFIAFGLGHFIGKDSVQDHLINYGYTIKEVPFTDHF</sequence>
<comment type="subcellular location">
    <subcellularLocation>
        <location evidence="13">Cell membrane</location>
        <topology evidence="13">Single-pass type I membrane protein</topology>
    </subcellularLocation>
    <subcellularLocation>
        <location evidence="2">Membrane</location>
        <topology evidence="2">Single-pass type I membrane protein</topology>
    </subcellularLocation>
</comment>
<evidence type="ECO:0000256" key="10">
    <source>
        <dbReference type="ARBA" id="ARBA00023049"/>
    </source>
</evidence>
<dbReference type="Proteomes" id="UP000887540">
    <property type="component" value="Unplaced"/>
</dbReference>
<comment type="similarity">
    <text evidence="3 13">Belongs to the TIKI family.</text>
</comment>
<proteinExistence type="inferred from homology"/>
<dbReference type="GO" id="GO:0004222">
    <property type="term" value="F:metalloendopeptidase activity"/>
    <property type="evidence" value="ECO:0007669"/>
    <property type="project" value="UniProtKB-UniRule"/>
</dbReference>
<dbReference type="Pfam" id="PF01963">
    <property type="entry name" value="TraB_PrgY_gumN"/>
    <property type="match status" value="1"/>
</dbReference>
<evidence type="ECO:0000256" key="7">
    <source>
        <dbReference type="ARBA" id="ARBA00022729"/>
    </source>
</evidence>
<dbReference type="GO" id="GO:0006508">
    <property type="term" value="P:proteolysis"/>
    <property type="evidence" value="ECO:0007669"/>
    <property type="project" value="UniProtKB-KW"/>
</dbReference>
<evidence type="ECO:0000313" key="14">
    <source>
        <dbReference type="Proteomes" id="UP000887540"/>
    </source>
</evidence>
<keyword evidence="5 13" id="KW-0812">Transmembrane</keyword>